<comment type="caution">
    <text evidence="2">The sequence shown here is derived from an EMBL/GenBank/DDBJ whole genome shotgun (WGS) entry which is preliminary data.</text>
</comment>
<feature type="transmembrane region" description="Helical" evidence="1">
    <location>
        <begin position="206"/>
        <end position="226"/>
    </location>
</feature>
<protein>
    <submittedName>
        <fullName evidence="2">Protein translocase subunit SecY</fullName>
    </submittedName>
</protein>
<dbReference type="EMBL" id="MKGN01000019">
    <property type="protein sequence ID" value="PHN16197.1"/>
    <property type="molecule type" value="Genomic_DNA"/>
</dbReference>
<reference evidence="2 3" key="1">
    <citation type="journal article" date="2017" name="ISME J.">
        <title>Tremblaya phenacola PPER: an evolutionary beta-gammaproteobacterium collage.</title>
        <authorList>
            <person name="Gil R."/>
            <person name="Vargas-Chavez C."/>
            <person name="Lopez-Madrigal S."/>
            <person name="Santos-Garcia D."/>
            <person name="Latorre A."/>
            <person name="Moya A."/>
        </authorList>
    </citation>
    <scope>NUCLEOTIDE SEQUENCE [LARGE SCALE GENOMIC DNA]</scope>
    <source>
        <strain evidence="2 3">PPER</strain>
    </source>
</reference>
<keyword evidence="1" id="KW-0812">Transmembrane</keyword>
<keyword evidence="1" id="KW-1133">Transmembrane helix</keyword>
<feature type="transmembrane region" description="Helical" evidence="1">
    <location>
        <begin position="315"/>
        <end position="336"/>
    </location>
</feature>
<feature type="transmembrane region" description="Helical" evidence="1">
    <location>
        <begin position="348"/>
        <end position="366"/>
    </location>
</feature>
<gene>
    <name evidence="2" type="primary">secY</name>
    <name evidence="2" type="ORF">TPPER_00190</name>
</gene>
<dbReference type="Gene3D" id="1.10.3370.10">
    <property type="entry name" value="SecY subunit domain"/>
    <property type="match status" value="1"/>
</dbReference>
<accession>A0A2G0V6V2</accession>
<evidence type="ECO:0000256" key="1">
    <source>
        <dbReference type="SAM" id="Phobius"/>
    </source>
</evidence>
<feature type="transmembrane region" description="Helical" evidence="1">
    <location>
        <begin position="136"/>
        <end position="155"/>
    </location>
</feature>
<keyword evidence="3" id="KW-1185">Reference proteome</keyword>
<evidence type="ECO:0000313" key="3">
    <source>
        <dbReference type="Proteomes" id="UP000222818"/>
    </source>
</evidence>
<sequence length="378" mass="42173">MPMDMCYSSYSLKHLLKVGPMLFICRLAMYIPIPLSYSSKAIRPEPNTNKITPLMALQLFMKVALTALLNPTPEVYILLVRLLILLYTSIESTATLRFSTLQVGITAVGLVGLLTVGSMVLMWMNEHINMDGLGGSSLVILFRLLAYVPSGLLLLKTSIGKNPTASFLFLTVLGLLVYFSILTELTSQRLTAWHQMSDRKHTSYCYVKLVPVSIFPLALAGVTAVLQVSLAEKICVVCGSYFKWMCIQDLIKPIETSCDVLTQVGLMVYFCVIVTRWDVKTNYGSSCLKRSGAIIGFLRSGLKPKEYLAYIFRDIYITKTLCIALGCGVIRLLSLFTKQSFVLTDSSFIVLIAASLVLTEHLKFYANFIQCLRFFKTC</sequence>
<dbReference type="Proteomes" id="UP000222818">
    <property type="component" value="Unassembled WGS sequence"/>
</dbReference>
<dbReference type="GO" id="GO:0016020">
    <property type="term" value="C:membrane"/>
    <property type="evidence" value="ECO:0007669"/>
    <property type="project" value="InterPro"/>
</dbReference>
<name>A0A2G0V6V2_9PROT</name>
<proteinExistence type="predicted"/>
<dbReference type="AlphaFoldDB" id="A0A2G0V6V2"/>
<feature type="transmembrane region" description="Helical" evidence="1">
    <location>
        <begin position="20"/>
        <end position="39"/>
    </location>
</feature>
<evidence type="ECO:0000313" key="2">
    <source>
        <dbReference type="EMBL" id="PHN16197.1"/>
    </source>
</evidence>
<feature type="transmembrane region" description="Helical" evidence="1">
    <location>
        <begin position="103"/>
        <end position="124"/>
    </location>
</feature>
<dbReference type="SUPFAM" id="SSF103491">
    <property type="entry name" value="Preprotein translocase SecY subunit"/>
    <property type="match status" value="1"/>
</dbReference>
<organism evidence="2 3">
    <name type="scientific">Candidatus Tremblayella phenacoccinincola</name>
    <dbReference type="NCBI Taxonomy" id="1010676"/>
    <lineage>
        <taxon>Bacteria</taxon>
        <taxon>Pseudomonadati</taxon>
        <taxon>Pseudomonadota</taxon>
        <taxon>Betaproteobacteria</taxon>
        <taxon>Candidatus Tremblayella</taxon>
    </lineage>
</organism>
<dbReference type="Pfam" id="PF00344">
    <property type="entry name" value="SecY"/>
    <property type="match status" value="1"/>
</dbReference>
<dbReference type="GO" id="GO:0015031">
    <property type="term" value="P:protein transport"/>
    <property type="evidence" value="ECO:0007669"/>
    <property type="project" value="InterPro"/>
</dbReference>
<dbReference type="InterPro" id="IPR002208">
    <property type="entry name" value="SecY/SEC61-alpha"/>
</dbReference>
<dbReference type="OrthoDB" id="9809248at2"/>
<dbReference type="InterPro" id="IPR023201">
    <property type="entry name" value="SecY_dom_sf"/>
</dbReference>
<keyword evidence="1" id="KW-0472">Membrane</keyword>
<feature type="transmembrane region" description="Helical" evidence="1">
    <location>
        <begin position="167"/>
        <end position="186"/>
    </location>
</feature>